<reference evidence="4" key="1">
    <citation type="submission" date="2017-08" db="EMBL/GenBank/DDBJ databases">
        <title>Direct submision.</title>
        <authorList>
            <person name="Kim S.-J."/>
            <person name="Rhee S.-K."/>
        </authorList>
    </citation>
    <scope>NUCLEOTIDE SEQUENCE [LARGE SCALE GENOMIC DNA]</scope>
    <source>
        <strain evidence="4">GI5</strain>
    </source>
</reference>
<keyword evidence="4" id="KW-1185">Reference proteome</keyword>
<evidence type="ECO:0000313" key="3">
    <source>
        <dbReference type="EMBL" id="AUM13382.1"/>
    </source>
</evidence>
<accession>A0A2K9LM71</accession>
<dbReference type="InterPro" id="IPR011250">
    <property type="entry name" value="OMP/PagP_B-barrel"/>
</dbReference>
<protein>
    <recommendedName>
        <fullName evidence="2">Outer membrane protein beta-barrel domain-containing protein</fullName>
    </recommendedName>
</protein>
<dbReference type="Proteomes" id="UP000235116">
    <property type="component" value="Chromosome"/>
</dbReference>
<gene>
    <name evidence="3" type="ORF">Kalk_13545</name>
</gene>
<dbReference type="InterPro" id="IPR027385">
    <property type="entry name" value="Beta-barrel_OMP"/>
</dbReference>
<name>A0A2K9LM71_9GAMM</name>
<evidence type="ECO:0000259" key="2">
    <source>
        <dbReference type="Pfam" id="PF13505"/>
    </source>
</evidence>
<dbReference type="EMBL" id="CP022684">
    <property type="protein sequence ID" value="AUM13382.1"/>
    <property type="molecule type" value="Genomic_DNA"/>
</dbReference>
<evidence type="ECO:0000256" key="1">
    <source>
        <dbReference type="ARBA" id="ARBA00022729"/>
    </source>
</evidence>
<dbReference type="AlphaFoldDB" id="A0A2K9LM71"/>
<proteinExistence type="predicted"/>
<keyword evidence="1" id="KW-0732">Signal</keyword>
<sequence>MLAPDPVRYIPSQKDSKFLASAIAMAACGSVYAQDQGVYVGVKGGSFQVDIENASDPTGGGFLLGYNFGKGPAIEFERNSSGSISFSGGQNIYYGSAEIETTALYFAYRSEGTVFFKVRAGLLKEDVTVNSSYSGNDFGESDTGLSVGGGVGVNMGNIAQLEAEYTIIEQDVSLLSVGFNLRF</sequence>
<dbReference type="KEGG" id="kak:Kalk_13545"/>
<evidence type="ECO:0000313" key="4">
    <source>
        <dbReference type="Proteomes" id="UP000235116"/>
    </source>
</evidence>
<organism evidence="3 4">
    <name type="scientific">Ketobacter alkanivorans</name>
    <dbReference type="NCBI Taxonomy" id="1917421"/>
    <lineage>
        <taxon>Bacteria</taxon>
        <taxon>Pseudomonadati</taxon>
        <taxon>Pseudomonadota</taxon>
        <taxon>Gammaproteobacteria</taxon>
        <taxon>Pseudomonadales</taxon>
        <taxon>Ketobacteraceae</taxon>
        <taxon>Ketobacter</taxon>
    </lineage>
</organism>
<dbReference type="Pfam" id="PF13505">
    <property type="entry name" value="OMP_b-brl"/>
    <property type="match status" value="1"/>
</dbReference>
<feature type="domain" description="Outer membrane protein beta-barrel" evidence="2">
    <location>
        <begin position="21"/>
        <end position="183"/>
    </location>
</feature>
<dbReference type="SUPFAM" id="SSF56925">
    <property type="entry name" value="OMPA-like"/>
    <property type="match status" value="1"/>
</dbReference>
<dbReference type="Gene3D" id="2.40.160.20">
    <property type="match status" value="1"/>
</dbReference>